<comment type="pathway">
    <text evidence="1">Mycotoxin biosynthesis.</text>
</comment>
<proteinExistence type="inferred from homology"/>
<dbReference type="GO" id="GO:0043386">
    <property type="term" value="P:mycotoxin biosynthetic process"/>
    <property type="evidence" value="ECO:0007669"/>
    <property type="project" value="InterPro"/>
</dbReference>
<keyword evidence="3" id="KW-0812">Transmembrane</keyword>
<organism evidence="4 5">
    <name type="scientific">Mycena venus</name>
    <dbReference type="NCBI Taxonomy" id="2733690"/>
    <lineage>
        <taxon>Eukaryota</taxon>
        <taxon>Fungi</taxon>
        <taxon>Dikarya</taxon>
        <taxon>Basidiomycota</taxon>
        <taxon>Agaricomycotina</taxon>
        <taxon>Agaricomycetes</taxon>
        <taxon>Agaricomycetidae</taxon>
        <taxon>Agaricales</taxon>
        <taxon>Marasmiineae</taxon>
        <taxon>Mycenaceae</taxon>
        <taxon>Mycena</taxon>
    </lineage>
</organism>
<dbReference type="GO" id="GO:0004812">
    <property type="term" value="F:aminoacyl-tRNA ligase activity"/>
    <property type="evidence" value="ECO:0007669"/>
    <property type="project" value="UniProtKB-KW"/>
</dbReference>
<dbReference type="EMBL" id="JACAZI010000007">
    <property type="protein sequence ID" value="KAF7356340.1"/>
    <property type="molecule type" value="Genomic_DNA"/>
</dbReference>
<dbReference type="Proteomes" id="UP000620124">
    <property type="component" value="Unassembled WGS sequence"/>
</dbReference>
<dbReference type="PANTHER" id="PTHR33365:SF4">
    <property type="entry name" value="CYCLOCHLOROTINE BIOSYNTHESIS PROTEIN O"/>
    <property type="match status" value="1"/>
</dbReference>
<keyword evidence="3" id="KW-1133">Transmembrane helix</keyword>
<gene>
    <name evidence="4" type="ORF">MVEN_00966300</name>
</gene>
<sequence length="323" mass="36323">MYVGTATVRSGTFLIGTTAVNTLLLLLLLPPPLIPPGLIILRLPLSRHLLFLTIQHNMTGAYHVLPTDDIESDDKHSQPRPSHSRFSRTVVVLLAIILVETAAFATHVLYSRKPTSSATKLYSPAQDVVEDIVQFYAGGFGDDKTSFQIPSSPALDDAWDDLYQHGISRIPKSVAAQIPNMTSPIPGDPGFYIAELDVYHELHCLNTIRKALDPVYYPEWDTTKVQYARDHISHCIEWIRSSIMCHSDISVVVCVPLFDAEAEIMLIESFSWQWDAQANYTVPRTNVPHMCRNFDAIQKWARANSLEGDFDFTVHVEDDLEVY</sequence>
<name>A0A8H6Y8L3_9AGAR</name>
<feature type="transmembrane region" description="Helical" evidence="3">
    <location>
        <begin position="90"/>
        <end position="110"/>
    </location>
</feature>
<keyword evidence="3" id="KW-0472">Membrane</keyword>
<evidence type="ECO:0000256" key="1">
    <source>
        <dbReference type="ARBA" id="ARBA00004685"/>
    </source>
</evidence>
<dbReference type="PANTHER" id="PTHR33365">
    <property type="entry name" value="YALI0B05434P"/>
    <property type="match status" value="1"/>
</dbReference>
<keyword evidence="4" id="KW-0030">Aminoacyl-tRNA synthetase</keyword>
<evidence type="ECO:0000313" key="4">
    <source>
        <dbReference type="EMBL" id="KAF7356340.1"/>
    </source>
</evidence>
<dbReference type="InterPro" id="IPR021765">
    <property type="entry name" value="UstYa-like"/>
</dbReference>
<keyword evidence="4" id="KW-0436">Ligase</keyword>
<dbReference type="OrthoDB" id="3687641at2759"/>
<comment type="caution">
    <text evidence="4">The sequence shown here is derived from an EMBL/GenBank/DDBJ whole genome shotgun (WGS) entry which is preliminary data.</text>
</comment>
<evidence type="ECO:0000256" key="2">
    <source>
        <dbReference type="ARBA" id="ARBA00035112"/>
    </source>
</evidence>
<dbReference type="Pfam" id="PF11807">
    <property type="entry name" value="UstYa"/>
    <property type="match status" value="1"/>
</dbReference>
<evidence type="ECO:0000256" key="3">
    <source>
        <dbReference type="SAM" id="Phobius"/>
    </source>
</evidence>
<keyword evidence="5" id="KW-1185">Reference proteome</keyword>
<accession>A0A8H6Y8L3</accession>
<feature type="transmembrane region" description="Helical" evidence="3">
    <location>
        <begin position="20"/>
        <end position="41"/>
    </location>
</feature>
<comment type="similarity">
    <text evidence="2">Belongs to the ustYa family.</text>
</comment>
<evidence type="ECO:0000313" key="5">
    <source>
        <dbReference type="Proteomes" id="UP000620124"/>
    </source>
</evidence>
<dbReference type="AlphaFoldDB" id="A0A8H6Y8L3"/>
<protein>
    <submittedName>
        <fullName evidence="4">Threonyl-tRNA synthetase</fullName>
    </submittedName>
</protein>
<reference evidence="4" key="1">
    <citation type="submission" date="2020-05" db="EMBL/GenBank/DDBJ databases">
        <title>Mycena genomes resolve the evolution of fungal bioluminescence.</title>
        <authorList>
            <person name="Tsai I.J."/>
        </authorList>
    </citation>
    <scope>NUCLEOTIDE SEQUENCE</scope>
    <source>
        <strain evidence="4">CCC161011</strain>
    </source>
</reference>